<evidence type="ECO:0000259" key="10">
    <source>
        <dbReference type="PROSITE" id="PS51198"/>
    </source>
</evidence>
<dbReference type="PANTHER" id="PTHR11070:SF45">
    <property type="entry name" value="DNA 3'-5' HELICASE"/>
    <property type="match status" value="1"/>
</dbReference>
<dbReference type="Pfam" id="PF13361">
    <property type="entry name" value="UvrD_C"/>
    <property type="match status" value="1"/>
</dbReference>
<dbReference type="PANTHER" id="PTHR11070">
    <property type="entry name" value="UVRD / RECB / PCRA DNA HELICASE FAMILY MEMBER"/>
    <property type="match status" value="1"/>
</dbReference>
<dbReference type="GO" id="GO:0004386">
    <property type="term" value="F:helicase activity"/>
    <property type="evidence" value="ECO:0007669"/>
    <property type="project" value="UniProtKB-KW"/>
</dbReference>
<keyword evidence="5" id="KW-0413">Isomerase</keyword>
<dbReference type="Gene3D" id="3.40.50.300">
    <property type="entry name" value="P-loop containing nucleotide triphosphate hydrolases"/>
    <property type="match status" value="2"/>
</dbReference>
<accession>A0ABN2HPP6</accession>
<protein>
    <recommendedName>
        <fullName evidence="7">DNA 3'-5' helicase</fullName>
        <ecNumber evidence="7">5.6.2.4</ecNumber>
    </recommendedName>
</protein>
<evidence type="ECO:0000256" key="2">
    <source>
        <dbReference type="ARBA" id="ARBA00022801"/>
    </source>
</evidence>
<keyword evidence="2 9" id="KW-0378">Hydrolase</keyword>
<dbReference type="RefSeq" id="WP_344491212.1">
    <property type="nucleotide sequence ID" value="NZ_BAAAQF010000023.1"/>
</dbReference>
<evidence type="ECO:0000256" key="5">
    <source>
        <dbReference type="ARBA" id="ARBA00023235"/>
    </source>
</evidence>
<comment type="caution">
    <text evidence="11">The sequence shown here is derived from an EMBL/GenBank/DDBJ whole genome shotgun (WGS) entry which is preliminary data.</text>
</comment>
<proteinExistence type="predicted"/>
<organism evidence="11 12">
    <name type="scientific">Glycomyces endophyticus</name>
    <dbReference type="NCBI Taxonomy" id="480996"/>
    <lineage>
        <taxon>Bacteria</taxon>
        <taxon>Bacillati</taxon>
        <taxon>Actinomycetota</taxon>
        <taxon>Actinomycetes</taxon>
        <taxon>Glycomycetales</taxon>
        <taxon>Glycomycetaceae</taxon>
        <taxon>Glycomyces</taxon>
    </lineage>
</organism>
<feature type="binding site" evidence="9">
    <location>
        <begin position="275"/>
        <end position="282"/>
    </location>
    <ligand>
        <name>ATP</name>
        <dbReference type="ChEBI" id="CHEBI:30616"/>
    </ligand>
</feature>
<dbReference type="Gene3D" id="3.30.2310.20">
    <property type="entry name" value="RelE-like"/>
    <property type="match status" value="1"/>
</dbReference>
<dbReference type="EC" id="5.6.2.4" evidence="7"/>
<evidence type="ECO:0000256" key="1">
    <source>
        <dbReference type="ARBA" id="ARBA00022741"/>
    </source>
</evidence>
<evidence type="ECO:0000256" key="8">
    <source>
        <dbReference type="ARBA" id="ARBA00048988"/>
    </source>
</evidence>
<keyword evidence="12" id="KW-1185">Reference proteome</keyword>
<keyword evidence="4 9" id="KW-0067">ATP-binding</keyword>
<evidence type="ECO:0000256" key="6">
    <source>
        <dbReference type="ARBA" id="ARBA00034617"/>
    </source>
</evidence>
<keyword evidence="1 9" id="KW-0547">Nucleotide-binding</keyword>
<dbReference type="PROSITE" id="PS51198">
    <property type="entry name" value="UVRD_HELICASE_ATP_BIND"/>
    <property type="match status" value="1"/>
</dbReference>
<evidence type="ECO:0000256" key="3">
    <source>
        <dbReference type="ARBA" id="ARBA00022806"/>
    </source>
</evidence>
<comment type="catalytic activity">
    <reaction evidence="8">
        <text>ATP + H2O = ADP + phosphate + H(+)</text>
        <dbReference type="Rhea" id="RHEA:13065"/>
        <dbReference type="ChEBI" id="CHEBI:15377"/>
        <dbReference type="ChEBI" id="CHEBI:15378"/>
        <dbReference type="ChEBI" id="CHEBI:30616"/>
        <dbReference type="ChEBI" id="CHEBI:43474"/>
        <dbReference type="ChEBI" id="CHEBI:456216"/>
        <dbReference type="EC" id="5.6.2.4"/>
    </reaction>
</comment>
<comment type="catalytic activity">
    <reaction evidence="6">
        <text>Couples ATP hydrolysis with the unwinding of duplex DNA by translocating in the 3'-5' direction.</text>
        <dbReference type="EC" id="5.6.2.4"/>
    </reaction>
</comment>
<dbReference type="Pfam" id="PF00580">
    <property type="entry name" value="UvrD-helicase"/>
    <property type="match status" value="1"/>
</dbReference>
<evidence type="ECO:0000313" key="12">
    <source>
        <dbReference type="Proteomes" id="UP001499851"/>
    </source>
</evidence>
<dbReference type="InterPro" id="IPR000212">
    <property type="entry name" value="DNA_helicase_UvrD/REP"/>
</dbReference>
<gene>
    <name evidence="11" type="ORF">GCM10009830_43920</name>
</gene>
<evidence type="ECO:0000313" key="11">
    <source>
        <dbReference type="EMBL" id="GAA1691382.1"/>
    </source>
</evidence>
<dbReference type="InterPro" id="IPR014016">
    <property type="entry name" value="UvrD-like_ATP-bd"/>
</dbReference>
<sequence>MTESQEAVLSMDRGATRKLAKLDRNIYARFVEFQKKFCANMNQPGLRLKRLQGDRRLWSARVTDDYRAILYEITGAQFMLLDVVPRQSAYDGIESRYGAAVNAVTGAFEITDFEELRAAVRGMDKAEPAAPQAFTTHSDPVADDRFKDQPDEVLINLGVPAPLLPLIREISTLDQLMSFCEWAPHHTAEVLQALDEGFSAKEVEEIVTDPVRPAEPVDTTDLETAVQRPASYVTSSDAAVAAMLDGRFQEWRLWPHPTQKQIIQRTYNGPARIGGGPGTGKTVVALHRAARLAKRLDPDGDDRVLLTTFTRNLAVDLKSKLALLVDEKTMGRIDVEHLDSVVYRLAAEQSGGLGSAVGDNNLIGWWRLICQEQGETEFTPEFLLDEWTEVICAQLLTRRSDYLQARRVKRPRRLNRLQRARVWELSERFSARLVEKQAWCWPQMRATTALTERHRSERGYRYRHIVVDEAQDLTSAHWVLLRALAPQRSDDLFIAGDTFQRIYGQPVTLGQLGIEIRGRSKRLTLNYRTTKEILKTALAIEAGAEADNLDGEADSLAGYRSVMSGATPEFRPQADEDAELAAIAAQARAWTDAHGPGGIAVAVPQKRLIGKVLGALDAVGIDGFQLGSDQEPEAETVHVGTMHRLKGLEYRFMLISCIGAEYFPYDFVRELAETDPHRHELEMVKARNLLFVAVTRARDEVVFTWAGEPSPLLRLERAA</sequence>
<evidence type="ECO:0000256" key="4">
    <source>
        <dbReference type="ARBA" id="ARBA00022840"/>
    </source>
</evidence>
<dbReference type="EMBL" id="BAAAQF010000023">
    <property type="protein sequence ID" value="GAA1691382.1"/>
    <property type="molecule type" value="Genomic_DNA"/>
</dbReference>
<feature type="domain" description="UvrD-like helicase ATP-binding" evidence="10">
    <location>
        <begin position="254"/>
        <end position="530"/>
    </location>
</feature>
<dbReference type="SUPFAM" id="SSF143011">
    <property type="entry name" value="RelE-like"/>
    <property type="match status" value="1"/>
</dbReference>
<name>A0ABN2HPP6_9ACTN</name>
<dbReference type="SUPFAM" id="SSF52540">
    <property type="entry name" value="P-loop containing nucleoside triphosphate hydrolases"/>
    <property type="match status" value="1"/>
</dbReference>
<dbReference type="InterPro" id="IPR027417">
    <property type="entry name" value="P-loop_NTPase"/>
</dbReference>
<keyword evidence="3 9" id="KW-0347">Helicase</keyword>
<evidence type="ECO:0000256" key="7">
    <source>
        <dbReference type="ARBA" id="ARBA00034808"/>
    </source>
</evidence>
<dbReference type="Proteomes" id="UP001499851">
    <property type="component" value="Unassembled WGS sequence"/>
</dbReference>
<evidence type="ECO:0000256" key="9">
    <source>
        <dbReference type="PROSITE-ProRule" id="PRU00560"/>
    </source>
</evidence>
<dbReference type="InterPro" id="IPR035093">
    <property type="entry name" value="RelE/ParE_toxin_dom_sf"/>
</dbReference>
<reference evidence="11 12" key="1">
    <citation type="journal article" date="2019" name="Int. J. Syst. Evol. Microbiol.">
        <title>The Global Catalogue of Microorganisms (GCM) 10K type strain sequencing project: providing services to taxonomists for standard genome sequencing and annotation.</title>
        <authorList>
            <consortium name="The Broad Institute Genomics Platform"/>
            <consortium name="The Broad Institute Genome Sequencing Center for Infectious Disease"/>
            <person name="Wu L."/>
            <person name="Ma J."/>
        </authorList>
    </citation>
    <scope>NUCLEOTIDE SEQUENCE [LARGE SCALE GENOMIC DNA]</scope>
    <source>
        <strain evidence="11 12">JCM 16001</strain>
    </source>
</reference>
<dbReference type="InterPro" id="IPR014017">
    <property type="entry name" value="DNA_helicase_UvrD-like_C"/>
</dbReference>